<name>A0A180GMW5_PUCT1</name>
<evidence type="ECO:0000313" key="2">
    <source>
        <dbReference type="EnsemblFungi" id="PTTG_02866-t43_1-p1"/>
    </source>
</evidence>
<proteinExistence type="predicted"/>
<reference evidence="2 3" key="3">
    <citation type="journal article" date="2017" name="G3 (Bethesda)">
        <title>Comparative analysis highlights variable genome content of wheat rusts and divergence of the mating loci.</title>
        <authorList>
            <person name="Cuomo C.A."/>
            <person name="Bakkeren G."/>
            <person name="Khalil H.B."/>
            <person name="Panwar V."/>
            <person name="Joly D."/>
            <person name="Linning R."/>
            <person name="Sakthikumar S."/>
            <person name="Song X."/>
            <person name="Adiconis X."/>
            <person name="Fan L."/>
            <person name="Goldberg J.M."/>
            <person name="Levin J.Z."/>
            <person name="Young S."/>
            <person name="Zeng Q."/>
            <person name="Anikster Y."/>
            <person name="Bruce M."/>
            <person name="Wang M."/>
            <person name="Yin C."/>
            <person name="McCallum B."/>
            <person name="Szabo L.J."/>
            <person name="Hulbert S."/>
            <person name="Chen X."/>
            <person name="Fellers J.P."/>
        </authorList>
    </citation>
    <scope>NUCLEOTIDE SEQUENCE</scope>
    <source>
        <strain evidence="2">isolate 1-1 / race 1 (BBBD)</strain>
        <strain evidence="3">Isolate 1-1 / race 1 (BBBD)</strain>
    </source>
</reference>
<reference evidence="1" key="2">
    <citation type="submission" date="2016-05" db="EMBL/GenBank/DDBJ databases">
        <title>Comparative analysis highlights variable genome content of wheat rusts and divergence of the mating loci.</title>
        <authorList>
            <person name="Cuomo C.A."/>
            <person name="Bakkeren G."/>
            <person name="Szabo L."/>
            <person name="Khalil H."/>
            <person name="Joly D."/>
            <person name="Goldberg J."/>
            <person name="Young S."/>
            <person name="Zeng Q."/>
            <person name="Fellers J."/>
        </authorList>
    </citation>
    <scope>NUCLEOTIDE SEQUENCE [LARGE SCALE GENOMIC DNA]</scope>
    <source>
        <strain evidence="1">1-1 BBBD Race 1</strain>
    </source>
</reference>
<dbReference type="AlphaFoldDB" id="A0A180GMW5"/>
<evidence type="ECO:0000313" key="1">
    <source>
        <dbReference type="EMBL" id="OAV94060.1"/>
    </source>
</evidence>
<dbReference type="EMBL" id="ADAS02000043">
    <property type="protein sequence ID" value="OAV94060.1"/>
    <property type="molecule type" value="Genomic_DNA"/>
</dbReference>
<gene>
    <name evidence="1" type="ORF">PTTG_02866</name>
</gene>
<accession>A0A180GMW5</accession>
<dbReference type="EnsemblFungi" id="PTTG_02866-t43_1">
    <property type="protein sequence ID" value="PTTG_02866-t43_1-p1"/>
    <property type="gene ID" value="PTTG_02866"/>
</dbReference>
<organism evidence="1">
    <name type="scientific">Puccinia triticina (isolate 1-1 / race 1 (BBBD))</name>
    <name type="common">Brown leaf rust fungus</name>
    <dbReference type="NCBI Taxonomy" id="630390"/>
    <lineage>
        <taxon>Eukaryota</taxon>
        <taxon>Fungi</taxon>
        <taxon>Dikarya</taxon>
        <taxon>Basidiomycota</taxon>
        <taxon>Pucciniomycotina</taxon>
        <taxon>Pucciniomycetes</taxon>
        <taxon>Pucciniales</taxon>
        <taxon>Pucciniaceae</taxon>
        <taxon>Puccinia</taxon>
    </lineage>
</organism>
<reference evidence="2" key="4">
    <citation type="submission" date="2025-05" db="UniProtKB">
        <authorList>
            <consortium name="EnsemblFungi"/>
        </authorList>
    </citation>
    <scope>IDENTIFICATION</scope>
    <source>
        <strain evidence="2">isolate 1-1 / race 1 (BBBD)</strain>
    </source>
</reference>
<protein>
    <submittedName>
        <fullName evidence="1 2">Uncharacterized protein</fullName>
    </submittedName>
</protein>
<dbReference type="Proteomes" id="UP000005240">
    <property type="component" value="Unassembled WGS sequence"/>
</dbReference>
<sequence>MNLFYSFSRCGIKINCPTADSSCSNLNKHASLCIQKQCETKSSHSLGSLGISGTGDLQAKEVPQLCAVWCAEAARPFLALTDPSHKAILHITVLKNLPRPQDVSKHIHILYSVIQSNYRGVLSEHKGALYLGVDAWQSPNGFDILGTVVYQLAEAGPKDISLEAMPLDFVR</sequence>
<evidence type="ECO:0000313" key="3">
    <source>
        <dbReference type="Proteomes" id="UP000005240"/>
    </source>
</evidence>
<reference evidence="1" key="1">
    <citation type="submission" date="2009-11" db="EMBL/GenBank/DDBJ databases">
        <authorList>
            <consortium name="The Broad Institute Genome Sequencing Platform"/>
            <person name="Ward D."/>
            <person name="Feldgarden M."/>
            <person name="Earl A."/>
            <person name="Young S.K."/>
            <person name="Zeng Q."/>
            <person name="Koehrsen M."/>
            <person name="Alvarado L."/>
            <person name="Berlin A."/>
            <person name="Bochicchio J."/>
            <person name="Borenstein D."/>
            <person name="Chapman S.B."/>
            <person name="Chen Z."/>
            <person name="Engels R."/>
            <person name="Freedman E."/>
            <person name="Gellesch M."/>
            <person name="Goldberg J."/>
            <person name="Griggs A."/>
            <person name="Gujja S."/>
            <person name="Heilman E."/>
            <person name="Heiman D."/>
            <person name="Hepburn T."/>
            <person name="Howarth C."/>
            <person name="Jen D."/>
            <person name="Larson L."/>
            <person name="Lewis B."/>
            <person name="Mehta T."/>
            <person name="Park D."/>
            <person name="Pearson M."/>
            <person name="Roberts A."/>
            <person name="Saif S."/>
            <person name="Shea T."/>
            <person name="Shenoy N."/>
            <person name="Sisk P."/>
            <person name="Stolte C."/>
            <person name="Sykes S."/>
            <person name="Thomson T."/>
            <person name="Walk T."/>
            <person name="White J."/>
            <person name="Yandava C."/>
            <person name="Izard J."/>
            <person name="Baranova O.V."/>
            <person name="Blanton J.M."/>
            <person name="Tanner A.C."/>
            <person name="Dewhirst F.E."/>
            <person name="Haas B."/>
            <person name="Nusbaum C."/>
            <person name="Birren B."/>
        </authorList>
    </citation>
    <scope>NUCLEOTIDE SEQUENCE [LARGE SCALE GENOMIC DNA]</scope>
    <source>
        <strain evidence="1">1-1 BBBD Race 1</strain>
    </source>
</reference>
<keyword evidence="3" id="KW-1185">Reference proteome</keyword>
<dbReference type="OrthoDB" id="2284502at2759"/>